<dbReference type="EMBL" id="JACHOU010000003">
    <property type="protein sequence ID" value="MBB6354283.1"/>
    <property type="molecule type" value="Genomic_DNA"/>
</dbReference>
<comment type="similarity">
    <text evidence="2">Belongs to the intradiol ring-cleavage dioxygenase family.</text>
</comment>
<keyword evidence="4 8" id="KW-0223">Dioxygenase</keyword>
<dbReference type="GO" id="GO:0008199">
    <property type="term" value="F:ferric iron binding"/>
    <property type="evidence" value="ECO:0007669"/>
    <property type="project" value="InterPro"/>
</dbReference>
<dbReference type="Pfam" id="PF00775">
    <property type="entry name" value="Dioxygenase_C"/>
    <property type="match status" value="1"/>
</dbReference>
<organism evidence="8 9">
    <name type="scientific">Aminobacter aganoensis</name>
    <dbReference type="NCBI Taxonomy" id="83264"/>
    <lineage>
        <taxon>Bacteria</taxon>
        <taxon>Pseudomonadati</taxon>
        <taxon>Pseudomonadota</taxon>
        <taxon>Alphaproteobacteria</taxon>
        <taxon>Hyphomicrobiales</taxon>
        <taxon>Phyllobacteriaceae</taxon>
        <taxon>Aminobacter</taxon>
    </lineage>
</organism>
<dbReference type="InterPro" id="IPR050770">
    <property type="entry name" value="Intradiol_RC_Dioxygenase"/>
</dbReference>
<dbReference type="InterPro" id="IPR007535">
    <property type="entry name" value="Catechol_dOase_N"/>
</dbReference>
<accession>A0A7X0KKQ9</accession>
<gene>
    <name evidence="8" type="ORF">GGR00_002057</name>
</gene>
<evidence type="ECO:0000313" key="8">
    <source>
        <dbReference type="EMBL" id="MBB6354283.1"/>
    </source>
</evidence>
<dbReference type="GO" id="GO:0009712">
    <property type="term" value="P:catechol-containing compound metabolic process"/>
    <property type="evidence" value="ECO:0007669"/>
    <property type="project" value="InterPro"/>
</dbReference>
<keyword evidence="5 8" id="KW-0560">Oxidoreductase</keyword>
<evidence type="ECO:0000256" key="3">
    <source>
        <dbReference type="ARBA" id="ARBA00022723"/>
    </source>
</evidence>
<evidence type="ECO:0000256" key="6">
    <source>
        <dbReference type="ARBA" id="ARBA00023004"/>
    </source>
</evidence>
<comment type="cofactor">
    <cofactor evidence="1">
        <name>Fe(3+)</name>
        <dbReference type="ChEBI" id="CHEBI:29034"/>
    </cofactor>
</comment>
<sequence>MDHTRIEPKLITKEADVTPTVLAAMDDTDNLRLKQIMTAAVNHLHQFVLETRPTEEEFEYALRWIVEIGQRTNEFHNEVVLAADVLGASTLIDLINNDGMQGETMSALLGPFYRGGAPVCANGDCIARSDTPGSSLFFSGKVVGPDGEPVAGASLDVWQASPVGLYENQDETQEDCNLRGKFTSGADGRFHFQSVKPAGYPVPTDGPVGVLLRAQKRTPMRPAHIHFIVSAPKHKTLITQIFSDSPEALAADVVFGAKQQIVGDFVMHTEPHPDYPGATLPFYTCVYNFKLVAGTPTFPVPPISGKKS</sequence>
<evidence type="ECO:0000259" key="7">
    <source>
        <dbReference type="PROSITE" id="PS00083"/>
    </source>
</evidence>
<dbReference type="EC" id="1.13.11.1" evidence="8"/>
<feature type="domain" description="Intradiol ring-cleavage dioxygenases" evidence="7">
    <location>
        <begin position="138"/>
        <end position="166"/>
    </location>
</feature>
<evidence type="ECO:0000256" key="4">
    <source>
        <dbReference type="ARBA" id="ARBA00022964"/>
    </source>
</evidence>
<dbReference type="Proteomes" id="UP000536262">
    <property type="component" value="Unassembled WGS sequence"/>
</dbReference>
<dbReference type="RefSeq" id="WP_055980380.1">
    <property type="nucleotide sequence ID" value="NZ_BAABEG010000001.1"/>
</dbReference>
<evidence type="ECO:0000256" key="1">
    <source>
        <dbReference type="ARBA" id="ARBA00001965"/>
    </source>
</evidence>
<dbReference type="PANTHER" id="PTHR33711">
    <property type="entry name" value="DIOXYGENASE, PUTATIVE (AFU_ORTHOLOGUE AFUA_2G02910)-RELATED"/>
    <property type="match status" value="1"/>
</dbReference>
<keyword evidence="6" id="KW-0408">Iron</keyword>
<name>A0A7X0KKQ9_9HYPH</name>
<dbReference type="Gene3D" id="2.60.130.10">
    <property type="entry name" value="Aromatic compound dioxygenase"/>
    <property type="match status" value="1"/>
</dbReference>
<reference evidence="8 9" key="1">
    <citation type="submission" date="2020-08" db="EMBL/GenBank/DDBJ databases">
        <title>Genomic Encyclopedia of Type Strains, Phase IV (KMG-IV): sequencing the most valuable type-strain genomes for metagenomic binning, comparative biology and taxonomic classification.</title>
        <authorList>
            <person name="Goeker M."/>
        </authorList>
    </citation>
    <scope>NUCLEOTIDE SEQUENCE [LARGE SCALE GENOMIC DNA]</scope>
    <source>
        <strain evidence="8 9">DSM 7051</strain>
    </source>
</reference>
<dbReference type="SUPFAM" id="SSF49482">
    <property type="entry name" value="Aromatic compound dioxygenase"/>
    <property type="match status" value="1"/>
</dbReference>
<comment type="caution">
    <text evidence="8">The sequence shown here is derived from an EMBL/GenBank/DDBJ whole genome shotgun (WGS) entry which is preliminary data.</text>
</comment>
<evidence type="ECO:0000256" key="2">
    <source>
        <dbReference type="ARBA" id="ARBA00007825"/>
    </source>
</evidence>
<dbReference type="AlphaFoldDB" id="A0A7X0KKQ9"/>
<dbReference type="PANTHER" id="PTHR33711:SF7">
    <property type="entry name" value="INTRADIOL RING-CLEAVAGE DIOXYGENASES DOMAIN-CONTAINING PROTEIN-RELATED"/>
    <property type="match status" value="1"/>
</dbReference>
<protein>
    <submittedName>
        <fullName evidence="8">Catechol 1,2-dioxygenase</fullName>
        <ecNumber evidence="8">1.13.11.1</ecNumber>
    </submittedName>
</protein>
<dbReference type="InterPro" id="IPR000627">
    <property type="entry name" value="Intradiol_dOase_C"/>
</dbReference>
<dbReference type="Pfam" id="PF04444">
    <property type="entry name" value="Dioxygenase_N"/>
    <property type="match status" value="1"/>
</dbReference>
<evidence type="ECO:0000313" key="9">
    <source>
        <dbReference type="Proteomes" id="UP000536262"/>
    </source>
</evidence>
<proteinExistence type="inferred from homology"/>
<dbReference type="PROSITE" id="PS00083">
    <property type="entry name" value="INTRADIOL_DIOXYGENAS"/>
    <property type="match status" value="1"/>
</dbReference>
<keyword evidence="9" id="KW-1185">Reference proteome</keyword>
<keyword evidence="3" id="KW-0479">Metal-binding</keyword>
<evidence type="ECO:0000256" key="5">
    <source>
        <dbReference type="ARBA" id="ARBA00023002"/>
    </source>
</evidence>
<dbReference type="GO" id="GO:0018576">
    <property type="term" value="F:catechol 1,2-dioxygenase activity"/>
    <property type="evidence" value="ECO:0007669"/>
    <property type="project" value="UniProtKB-EC"/>
</dbReference>
<dbReference type="InterPro" id="IPR015889">
    <property type="entry name" value="Intradiol_dOase_core"/>
</dbReference>